<feature type="compositionally biased region" description="Low complexity" evidence="1">
    <location>
        <begin position="640"/>
        <end position="674"/>
    </location>
</feature>
<dbReference type="AlphaFoldDB" id="A0A9W4P9E0"/>
<evidence type="ECO:0000256" key="1">
    <source>
        <dbReference type="SAM" id="MobiDB-lite"/>
    </source>
</evidence>
<keyword evidence="3" id="KW-1185">Reference proteome</keyword>
<name>A0A9W4P9E0_9EURO</name>
<sequence length="852" mass="95097">MACALALEPRNCVAIYWRLGTRKRTNADHLYRFFLDNLHSPFETCVFFFSFFLYLVYQNTRTPLVLLFSLSLSICTKMAPIPRADLDGDNPSSDVGDSQDSPLRRQFSEPFRPQSTSTQISQSPEPIPRRLKCDWCGKLLMLPDDAGISEEDVLNDHINEAHPKSISFSGYDGADDGPEDLAEELAEDGADETYDENGDPQDDDAIEQDEPVAQAAKPEDGEAQDEEGEEIAVEMTADDINDSQQTEIEVNVSDIPETKRDLLDWLSNPRTGYPEEYRLREARWRRPDVKKRLERFWKVHDANKFSPNYDQEAAKCESAWDNAFHDPSKARKRDAPEPGSHPRPYKKPKVDKGQFLEVQVQELDELVSMLRNPEKYSPEELYALTQTAAFALKAFQDEYLALDDLYLKAHRHKRDEPSYQTKRHQMQGHKKKGGAPLAHVNEDRLDFEEKKEAMLYGYKHNYFPGNTPLVPIRTQQDPFVQGGFVPTPAQARKMIAKNKETGDLNPDGWPILKKHGLEYHPQIYEPRREPLVPKITRKRKAAEVEIPTKTTDTEETQNESADGDETDEDNHPAKRRTRGRGGKTVVAESTLSDANSRRGSGRGRGRGRGRGIGRLGSSRAIFEVTPAPTQTSSRGRGRRGPSSLASSSVPPAETSFPAVEPTAAASPAEPTPTSAKKEALSAEAIEEARRQKIANSKNPKRTKAMLDHWDRFNREGRIRNPKRSKAQIEQDRTVDGAADEVPKPTGHGRRKRSPSLAPLAGNLAPKGPTGLPPMASVQAQQQQPMPPTLPPMGVVPHYGPGPVNPFAAAAAASVAPMAQLGQPMPPQYAPFPYVQYHGMGPLPGHNPRDPRH</sequence>
<comment type="caution">
    <text evidence="2">The sequence shown here is derived from an EMBL/GenBank/DDBJ whole genome shotgun (WGS) entry which is preliminary data.</text>
</comment>
<proteinExistence type="predicted"/>
<evidence type="ECO:0000313" key="2">
    <source>
        <dbReference type="EMBL" id="CAG8909452.1"/>
    </source>
</evidence>
<feature type="region of interest" description="Disordered" evidence="1">
    <location>
        <begin position="326"/>
        <end position="354"/>
    </location>
</feature>
<feature type="compositionally biased region" description="Basic residues" evidence="1">
    <location>
        <begin position="421"/>
        <end position="433"/>
    </location>
</feature>
<reference evidence="2" key="1">
    <citation type="submission" date="2021-07" db="EMBL/GenBank/DDBJ databases">
        <authorList>
            <person name="Branca A.L. A."/>
        </authorList>
    </citation>
    <scope>NUCLEOTIDE SEQUENCE</scope>
</reference>
<feature type="region of interest" description="Disordered" evidence="1">
    <location>
        <begin position="85"/>
        <end position="126"/>
    </location>
</feature>
<feature type="compositionally biased region" description="Basic residues" evidence="1">
    <location>
        <begin position="599"/>
        <end position="611"/>
    </location>
</feature>
<feature type="compositionally biased region" description="Acidic residues" evidence="1">
    <location>
        <begin position="553"/>
        <end position="568"/>
    </location>
</feature>
<feature type="compositionally biased region" description="Polar residues" evidence="1">
    <location>
        <begin position="90"/>
        <end position="101"/>
    </location>
</feature>
<protein>
    <submittedName>
        <fullName evidence="2">Uncharacterized protein</fullName>
    </submittedName>
</protein>
<evidence type="ECO:0000313" key="3">
    <source>
        <dbReference type="Proteomes" id="UP001154252"/>
    </source>
</evidence>
<feature type="compositionally biased region" description="Basic and acidic residues" evidence="1">
    <location>
        <begin position="704"/>
        <end position="718"/>
    </location>
</feature>
<feature type="compositionally biased region" description="Basic and acidic residues" evidence="1">
    <location>
        <begin position="675"/>
        <end position="690"/>
    </location>
</feature>
<accession>A0A9W4P9E0</accession>
<feature type="compositionally biased region" description="Low complexity" evidence="1">
    <location>
        <begin position="114"/>
        <end position="123"/>
    </location>
</feature>
<gene>
    <name evidence="2" type="ORF">PEGY_LOCUS10242</name>
</gene>
<feature type="region of interest" description="Disordered" evidence="1">
    <location>
        <begin position="530"/>
        <end position="789"/>
    </location>
</feature>
<dbReference type="Proteomes" id="UP001154252">
    <property type="component" value="Unassembled WGS sequence"/>
</dbReference>
<feature type="compositionally biased region" description="Low complexity" evidence="1">
    <location>
        <begin position="772"/>
        <end position="783"/>
    </location>
</feature>
<feature type="region of interest" description="Disordered" evidence="1">
    <location>
        <begin position="413"/>
        <end position="436"/>
    </location>
</feature>
<feature type="compositionally biased region" description="Basic and acidic residues" evidence="1">
    <location>
        <begin position="326"/>
        <end position="336"/>
    </location>
</feature>
<organism evidence="2 3">
    <name type="scientific">Penicillium egyptiacum</name>
    <dbReference type="NCBI Taxonomy" id="1303716"/>
    <lineage>
        <taxon>Eukaryota</taxon>
        <taxon>Fungi</taxon>
        <taxon>Dikarya</taxon>
        <taxon>Ascomycota</taxon>
        <taxon>Pezizomycotina</taxon>
        <taxon>Eurotiomycetes</taxon>
        <taxon>Eurotiomycetidae</taxon>
        <taxon>Eurotiales</taxon>
        <taxon>Aspergillaceae</taxon>
        <taxon>Penicillium</taxon>
    </lineage>
</organism>
<dbReference type="EMBL" id="CAJVRC010000900">
    <property type="protein sequence ID" value="CAG8909452.1"/>
    <property type="molecule type" value="Genomic_DNA"/>
</dbReference>
<dbReference type="OrthoDB" id="4115400at2759"/>